<comment type="caution">
    <text evidence="1">The sequence shown here is derived from an EMBL/GenBank/DDBJ whole genome shotgun (WGS) entry which is preliminary data.</text>
</comment>
<evidence type="ECO:0000313" key="1">
    <source>
        <dbReference type="EMBL" id="MEQ2214550.1"/>
    </source>
</evidence>
<name>A0ABV0S2R3_9TELE</name>
<dbReference type="Proteomes" id="UP001434883">
    <property type="component" value="Unassembled WGS sequence"/>
</dbReference>
<accession>A0ABV0S2R3</accession>
<organism evidence="1 2">
    <name type="scientific">Xenoophorus captivus</name>
    <dbReference type="NCBI Taxonomy" id="1517983"/>
    <lineage>
        <taxon>Eukaryota</taxon>
        <taxon>Metazoa</taxon>
        <taxon>Chordata</taxon>
        <taxon>Craniata</taxon>
        <taxon>Vertebrata</taxon>
        <taxon>Euteleostomi</taxon>
        <taxon>Actinopterygii</taxon>
        <taxon>Neopterygii</taxon>
        <taxon>Teleostei</taxon>
        <taxon>Neoteleostei</taxon>
        <taxon>Acanthomorphata</taxon>
        <taxon>Ovalentaria</taxon>
        <taxon>Atherinomorphae</taxon>
        <taxon>Cyprinodontiformes</taxon>
        <taxon>Goodeidae</taxon>
        <taxon>Xenoophorus</taxon>
    </lineage>
</organism>
<proteinExistence type="predicted"/>
<gene>
    <name evidence="1" type="ORF">XENOCAPTIV_011873</name>
</gene>
<sequence length="110" mass="11887">MVTRDLTRQVREKVVEKFKAELGCKTIFQALNVSLTVVMVVGGSSCNRWVAGPNPRSVCLSCCVLEQDTLLALPADGGQRSQWCRLYGSLTSVSLTQGSCGYNVVTTLSV</sequence>
<reference evidence="1 2" key="1">
    <citation type="submission" date="2021-06" db="EMBL/GenBank/DDBJ databases">
        <authorList>
            <person name="Palmer J.M."/>
        </authorList>
    </citation>
    <scope>NUCLEOTIDE SEQUENCE [LARGE SCALE GENOMIC DNA]</scope>
    <source>
        <strain evidence="1 2">XC_2019</strain>
        <tissue evidence="1">Muscle</tissue>
    </source>
</reference>
<protein>
    <submittedName>
        <fullName evidence="1">Uncharacterized protein</fullName>
    </submittedName>
</protein>
<dbReference type="EMBL" id="JAHRIN010067470">
    <property type="protein sequence ID" value="MEQ2214550.1"/>
    <property type="molecule type" value="Genomic_DNA"/>
</dbReference>
<keyword evidence="2" id="KW-1185">Reference proteome</keyword>
<evidence type="ECO:0000313" key="2">
    <source>
        <dbReference type="Proteomes" id="UP001434883"/>
    </source>
</evidence>